<dbReference type="KEGG" id="ndv:NDEV_2104"/>
<evidence type="ECO:0000313" key="4">
    <source>
        <dbReference type="EMBL" id="CUR52866.1"/>
    </source>
</evidence>
<protein>
    <recommendedName>
        <fullName evidence="3">Blue (type 1) copper domain-containing protein</fullName>
    </recommendedName>
</protein>
<name>A0A128A679_9ARCH</name>
<dbReference type="GO" id="GO:0005507">
    <property type="term" value="F:copper ion binding"/>
    <property type="evidence" value="ECO:0007669"/>
    <property type="project" value="InterPro"/>
</dbReference>
<dbReference type="Gene3D" id="2.60.40.420">
    <property type="entry name" value="Cupredoxins - blue copper proteins"/>
    <property type="match status" value="3"/>
</dbReference>
<dbReference type="SUPFAM" id="SSF49503">
    <property type="entry name" value="Cupredoxins"/>
    <property type="match status" value="3"/>
</dbReference>
<evidence type="ECO:0000313" key="5">
    <source>
        <dbReference type="Proteomes" id="UP000196239"/>
    </source>
</evidence>
<dbReference type="InterPro" id="IPR000923">
    <property type="entry name" value="BlueCu_1"/>
</dbReference>
<sequence length="556" mass="59149">MVIAGFTATALYLPNAYSDFSSNGKYLIDASGYLSGNKTIFDSNIALQITAGVKSGSDMQAAIDNGLVTISGAHYLNSGPWQISILRDSKYFVIQGDAQDENGNIVHLNLFGRIVGSSQDGSVFSVSGKITGSETLKVSYSAKIISANTVTTIPTTTPTTTPTQQPSSSTKVSISIVSGASSINNQVHYSPSNIQVTPGTTVVWTNNDSVPHRIMSGIAKALVTDQSTAVFTSDGKIDSGTIAPGQSFQFTITSFDTTQSLDPKIAARYNIPQDQTVGDITFFDPTYQFMVGIIAPLSQPTQAKTVQMNIISGASDPNNVQFLAPSSLQITPGTTVVWTNNDSVPHRIMSGQLLSTTDSTGGKGSTGKPVSPHFVSDNNIDSGVIAPGQHYQFTFINTGTTQFFDPTYTWVNGIIISSSATTGQITPIKISINSGSSLQKGSATQQTYNQYNTYYTPDTIQIVPGTPIIWTNNDSIEHTILSGTSTQQYATNPFKPDGKITSGTIAPGQSFTVIVNDTGIVRFYDPQYTWMNGLIISMPPTQSYTIGASSHNSGLH</sequence>
<dbReference type="PANTHER" id="PTHR36507:SF1">
    <property type="entry name" value="BLL1555 PROTEIN"/>
    <property type="match status" value="1"/>
</dbReference>
<keyword evidence="1" id="KW-0479">Metal-binding</keyword>
<reference evidence="5" key="1">
    <citation type="submission" date="2015-10" db="EMBL/GenBank/DDBJ databases">
        <authorList>
            <person name="Lehtovirta-Morley L.E."/>
            <person name="Vieille C."/>
        </authorList>
    </citation>
    <scope>NUCLEOTIDE SEQUENCE [LARGE SCALE GENOMIC DNA]</scope>
</reference>
<dbReference type="AlphaFoldDB" id="A0A128A679"/>
<dbReference type="Pfam" id="PF00127">
    <property type="entry name" value="Copper-bind"/>
    <property type="match status" value="1"/>
</dbReference>
<keyword evidence="5" id="KW-1185">Reference proteome</keyword>
<evidence type="ECO:0000259" key="3">
    <source>
        <dbReference type="Pfam" id="PF00127"/>
    </source>
</evidence>
<keyword evidence="2" id="KW-0186">Copper</keyword>
<dbReference type="PANTHER" id="PTHR36507">
    <property type="entry name" value="BLL1555 PROTEIN"/>
    <property type="match status" value="1"/>
</dbReference>
<proteinExistence type="predicted"/>
<evidence type="ECO:0000256" key="1">
    <source>
        <dbReference type="ARBA" id="ARBA00022723"/>
    </source>
</evidence>
<dbReference type="GO" id="GO:0009055">
    <property type="term" value="F:electron transfer activity"/>
    <property type="evidence" value="ECO:0007669"/>
    <property type="project" value="InterPro"/>
</dbReference>
<dbReference type="EMBL" id="LN890280">
    <property type="protein sequence ID" value="CUR52866.1"/>
    <property type="molecule type" value="Genomic_DNA"/>
</dbReference>
<gene>
    <name evidence="4" type="ORF">NDEV_2104</name>
</gene>
<accession>A0A128A679</accession>
<dbReference type="Proteomes" id="UP000196239">
    <property type="component" value="Chromosome 1"/>
</dbReference>
<feature type="domain" description="Blue (type 1) copper" evidence="3">
    <location>
        <begin position="184"/>
        <end position="254"/>
    </location>
</feature>
<dbReference type="InterPro" id="IPR008972">
    <property type="entry name" value="Cupredoxin"/>
</dbReference>
<evidence type="ECO:0000256" key="2">
    <source>
        <dbReference type="ARBA" id="ARBA00023008"/>
    </source>
</evidence>
<dbReference type="InterPro" id="IPR052721">
    <property type="entry name" value="ET_Amicyanin"/>
</dbReference>
<organism evidence="4 5">
    <name type="scientific">Nitrosotalea devaniterrae</name>
    <dbReference type="NCBI Taxonomy" id="1078905"/>
    <lineage>
        <taxon>Archaea</taxon>
        <taxon>Nitrososphaerota</taxon>
        <taxon>Nitrososphaeria</taxon>
        <taxon>Nitrosotaleales</taxon>
        <taxon>Nitrosotaleaceae</taxon>
        <taxon>Nitrosotalea</taxon>
    </lineage>
</organism>